<reference evidence="1" key="2">
    <citation type="submission" date="2023-04" db="EMBL/GenBank/DDBJ databases">
        <authorList>
            <person name="Bruccoleri R.E."/>
            <person name="Oakeley E.J."/>
            <person name="Faust A.-M."/>
            <person name="Dessus-Babus S."/>
            <person name="Altorfer M."/>
            <person name="Burckhardt D."/>
            <person name="Oertli M."/>
            <person name="Naumann U."/>
            <person name="Petersen F."/>
            <person name="Wong J."/>
        </authorList>
    </citation>
    <scope>NUCLEOTIDE SEQUENCE</scope>
    <source>
        <strain evidence="1">GSM-AAB239-AS_SAM_17_03QT</strain>
        <tissue evidence="1">Leaf</tissue>
    </source>
</reference>
<dbReference type="InterPro" id="IPR001806">
    <property type="entry name" value="Small_GTPase"/>
</dbReference>
<dbReference type="AlphaFoldDB" id="A0AAX6HAH3"/>
<dbReference type="Gene3D" id="3.40.50.300">
    <property type="entry name" value="P-loop containing nucleotide triphosphate hydrolases"/>
    <property type="match status" value="1"/>
</dbReference>
<dbReference type="Pfam" id="PF00071">
    <property type="entry name" value="Ras"/>
    <property type="match status" value="1"/>
</dbReference>
<reference evidence="1" key="1">
    <citation type="journal article" date="2023" name="GigaByte">
        <title>Genome assembly of the bearded iris, Iris pallida Lam.</title>
        <authorList>
            <person name="Bruccoleri R.E."/>
            <person name="Oakeley E.J."/>
            <person name="Faust A.M.E."/>
            <person name="Altorfer M."/>
            <person name="Dessus-Babus S."/>
            <person name="Burckhardt D."/>
            <person name="Oertli M."/>
            <person name="Naumann U."/>
            <person name="Petersen F."/>
            <person name="Wong J."/>
        </authorList>
    </citation>
    <scope>NUCLEOTIDE SEQUENCE</scope>
    <source>
        <strain evidence="1">GSM-AAB239-AS_SAM_17_03QT</strain>
    </source>
</reference>
<sequence>MSSSRLVLELCRRIPGFCLEEGDERASISSTASQAAPGSLGHRFQIHSLRHSRRCHFHQQRRRNPHIWDTARQERFQSLGVAFYHGADCFEFILGLVDHLDLLELVKDSVYIN</sequence>
<dbReference type="GO" id="GO:0005525">
    <property type="term" value="F:GTP binding"/>
    <property type="evidence" value="ECO:0007669"/>
    <property type="project" value="InterPro"/>
</dbReference>
<dbReference type="Proteomes" id="UP001140949">
    <property type="component" value="Unassembled WGS sequence"/>
</dbReference>
<gene>
    <name evidence="1" type="ORF">M6B38_119350</name>
</gene>
<accession>A0AAX6HAH3</accession>
<evidence type="ECO:0000313" key="1">
    <source>
        <dbReference type="EMBL" id="KAJ6837694.1"/>
    </source>
</evidence>
<dbReference type="EMBL" id="JANAVB010011256">
    <property type="protein sequence ID" value="KAJ6837694.1"/>
    <property type="molecule type" value="Genomic_DNA"/>
</dbReference>
<dbReference type="InterPro" id="IPR027417">
    <property type="entry name" value="P-loop_NTPase"/>
</dbReference>
<proteinExistence type="predicted"/>
<dbReference type="GO" id="GO:0003924">
    <property type="term" value="F:GTPase activity"/>
    <property type="evidence" value="ECO:0007669"/>
    <property type="project" value="InterPro"/>
</dbReference>
<evidence type="ECO:0000313" key="2">
    <source>
        <dbReference type="Proteomes" id="UP001140949"/>
    </source>
</evidence>
<dbReference type="SUPFAM" id="SSF52540">
    <property type="entry name" value="P-loop containing nucleoside triphosphate hydrolases"/>
    <property type="match status" value="1"/>
</dbReference>
<organism evidence="1 2">
    <name type="scientific">Iris pallida</name>
    <name type="common">Sweet iris</name>
    <dbReference type="NCBI Taxonomy" id="29817"/>
    <lineage>
        <taxon>Eukaryota</taxon>
        <taxon>Viridiplantae</taxon>
        <taxon>Streptophyta</taxon>
        <taxon>Embryophyta</taxon>
        <taxon>Tracheophyta</taxon>
        <taxon>Spermatophyta</taxon>
        <taxon>Magnoliopsida</taxon>
        <taxon>Liliopsida</taxon>
        <taxon>Asparagales</taxon>
        <taxon>Iridaceae</taxon>
        <taxon>Iridoideae</taxon>
        <taxon>Irideae</taxon>
        <taxon>Iris</taxon>
    </lineage>
</organism>
<name>A0AAX6HAH3_IRIPA</name>
<comment type="caution">
    <text evidence="1">The sequence shown here is derived from an EMBL/GenBank/DDBJ whole genome shotgun (WGS) entry which is preliminary data.</text>
</comment>
<protein>
    <submittedName>
        <fullName evidence="1">Phosphoenolpyruvate carboxykinase (ATP)</fullName>
    </submittedName>
</protein>
<keyword evidence="2" id="KW-1185">Reference proteome</keyword>